<dbReference type="EMBL" id="LN679998">
    <property type="protein sequence ID" value="CEJ74110.1"/>
    <property type="molecule type" value="Genomic_DNA"/>
</dbReference>
<protein>
    <submittedName>
        <fullName evidence="3">Uncharacterized protein</fullName>
    </submittedName>
</protein>
<dbReference type="Proteomes" id="UP000032811">
    <property type="component" value="Chromosome 1"/>
</dbReference>
<dbReference type="EMBL" id="CEKZ01000003">
    <property type="protein sequence ID" value="CEQ03969.1"/>
    <property type="molecule type" value="Genomic_DNA"/>
</dbReference>
<keyword evidence="4" id="KW-1185">Reference proteome</keyword>
<name>A0A0A1SII1_PARSO</name>
<sequence>MIKVMMKDGSEYELNYNHTNEFIDKFLKGKLNENGELPSKLVSILDGVYINLSAISSIEEEKYITGMDALIP</sequence>
<evidence type="ECO:0000313" key="3">
    <source>
        <dbReference type="EMBL" id="CEQ03969.1"/>
    </source>
</evidence>
<evidence type="ECO:0000313" key="1">
    <source>
        <dbReference type="EMBL" id="CEJ74110.1"/>
    </source>
</evidence>
<evidence type="ECO:0000313" key="4">
    <source>
        <dbReference type="Proteomes" id="UP000032811"/>
    </source>
</evidence>
<dbReference type="RefSeq" id="WP_021125550.1">
    <property type="nucleotide sequence ID" value="NZ_BDJI01000002.1"/>
</dbReference>
<reference evidence="1 4" key="1">
    <citation type="submission" date="2014-11" db="EMBL/GenBank/DDBJ databases">
        <authorList>
            <person name="Aslett M.A."/>
            <person name="De Silva N."/>
        </authorList>
    </citation>
    <scope>NUCLEOTIDE SEQUENCE [LARGE SCALE GENOMIC DNA]</scope>
    <source>
        <strain evidence="1 4">ATCC9714</strain>
        <strain evidence="2">UMC4404</strain>
    </source>
</reference>
<accession>A0A0A1SII1</accession>
<evidence type="ECO:0000313" key="6">
    <source>
        <dbReference type="Proteomes" id="UP000049685"/>
    </source>
</evidence>
<dbReference type="OrthoDB" id="2087455at2"/>
<dbReference type="AlphaFoldDB" id="A0A0A1SII1"/>
<dbReference type="Proteomes" id="UP000049685">
    <property type="component" value="Unassembled WGS sequence"/>
</dbReference>
<organism evidence="3 5">
    <name type="scientific">Paraclostridium sordellii</name>
    <name type="common">Clostridium sordellii</name>
    <dbReference type="NCBI Taxonomy" id="1505"/>
    <lineage>
        <taxon>Bacteria</taxon>
        <taxon>Bacillati</taxon>
        <taxon>Bacillota</taxon>
        <taxon>Clostridia</taxon>
        <taxon>Peptostreptococcales</taxon>
        <taxon>Peptostreptococcaceae</taxon>
        <taxon>Paraclostridium</taxon>
    </lineage>
</organism>
<dbReference type="Proteomes" id="UP000049127">
    <property type="component" value="Unassembled WGS sequence"/>
</dbReference>
<evidence type="ECO:0000313" key="5">
    <source>
        <dbReference type="Proteomes" id="UP000049127"/>
    </source>
</evidence>
<gene>
    <name evidence="1" type="ORF">ATCC9714_19981</name>
    <name evidence="3" type="ORF">R28058_17021</name>
    <name evidence="2" type="ORF">UMC4404_17241</name>
</gene>
<dbReference type="EMBL" id="CDNY01000003">
    <property type="protein sequence ID" value="CEO33744.1"/>
    <property type="molecule type" value="Genomic_DNA"/>
</dbReference>
<reference evidence="5 6" key="2">
    <citation type="submission" date="2015-01" db="EMBL/GenBank/DDBJ databases">
        <authorList>
            <person name="Aslett A.Martin."/>
            <person name="De Silva Nishadi"/>
        </authorList>
    </citation>
    <scope>NUCLEOTIDE SEQUENCE [LARGE SCALE GENOMIC DNA]</scope>
    <source>
        <strain evidence="3 5">R28058</strain>
        <strain evidence="6">UMC4404</strain>
    </source>
</reference>
<dbReference type="PATRIC" id="fig|1505.7.peg.1966"/>
<dbReference type="GeneID" id="97537834"/>
<proteinExistence type="predicted"/>
<evidence type="ECO:0000313" key="2">
    <source>
        <dbReference type="EMBL" id="CEO33744.1"/>
    </source>
</evidence>